<dbReference type="InterPro" id="IPR013783">
    <property type="entry name" value="Ig-like_fold"/>
</dbReference>
<dbReference type="InterPro" id="IPR015919">
    <property type="entry name" value="Cadherin-like_sf"/>
</dbReference>
<dbReference type="SUPFAM" id="SSF57196">
    <property type="entry name" value="EGF/Laminin"/>
    <property type="match status" value="1"/>
</dbReference>
<dbReference type="Pfam" id="PF00028">
    <property type="entry name" value="Cadherin"/>
    <property type="match status" value="2"/>
</dbReference>
<accession>A0A6C0BW52</accession>
<sequence>MTTKSKMFPLLLLCFSLFTPVSTITPRIKPSHTSITIDKGKFDTVEFTLDEPIICKDMDSPCSLYVTLTNPDTSKISMDNCMVKWNWNEWMQPRHIRISAVENFVNDRPFTGTIVLNPAVSRSEYYTGYRTANITVATVFKPSGYCSGTGDPHYTTFDGAYWHVYWAGTYVLYAAPRRAFEVQVATRGYPAQHCGFAVRENNDVIVVYRCDGANIMRRTCASSNCVVGSFPKISVYGSSYRVDLESGALVRFDLYNSVYGNMYVTAPGLDYAATEGICGNFNGNRGDDVPIYVATSANQMPPSMIPKVDLFNWKPSSSDSIISTPSPYSKECNYTEPTFIRPVLSNRDVEDITNLIKNSADSIVEGPSKNFVETPIDQSVIDAIETICRDAIVSSHVTVVCTKNIPRFDVQTYIDGCVEDLVLSDGDKEFIERAIEDMENKCITEASRDTTTWEKDNNGNPVQPNLEIQTSLCPNQCSRNGVCLATSCVCDADFQGVDCAIDKRIPPTIESQSDYVVDITNIKEEFSVIGKNFYNTNSLACKIGDVIVSAFYMGSKMILCNIPASIKLNDNKPTTFPVRVTTDMMNWSTSAGNITFYNSLCHVCSANSCGINPNSCNIDNVCHPAQKISPINVCMRCQPSISMKMWTFNYDNCGPTFEISSYTAKIVERNAAGTVFVQVTAKNPNMKDNPDYVVYYKLINSESIFAINEDGGIYTATDLDASKRAYMITVVATDNAGNVATTHVIVNVYRTNTSPLFDREEYTVNVAENTPIGTKLLSIVAKDSDVDYNWGNITYDLMMSRNVFGVVSDNGTLFTSAPLDYEDVNTYESILTAKDGGGQFHLTKVIFRVLDVNEAPTSIVVSKTEINENDPSGIFIGTLSCVDPEKMPCYFLETDSTNFKVVNNTLYSNKVFNYEQQSKYLVEVVASDGLNVFSQNLTINIVDVNDVPTIFGLSSTHIRENEKVYSAVSELNVSDEDAGQTVRCVIIDNKQFSLQQNLLILVGDIDYETIPVIQLIITCIDDGIPSLYASKTFDIDIIDDEDLIGPVDIDKFPLYENITNGYVVASIKNASNTFTSRNTDFIMIGSNLTYAGNGVDYEQTRRIYVLLEPTSGIGTISLVFDVIDVFDPPIGLELDTYEARDAVVGNVYVVGQEEQDKYRLMLQNHMELFALREKTLVFIVDDVPSGEYVLNFIVNDEYPFSLQVEHNKTNNTRATVNNTRATVNNTRATTTLHISDDENIGTTLETIPNAKELSCNLSADILRINANTGRIYTIGVPSAKNISAGNYICKLIFNDDTDALLMVYIYDDCYDSPCGDNDCIDAFKSHICKCLNGQVGENCDGVIALEAKNEESKRALVGIVVGILSLVAIIITLMVIVLKKPTNKTSQKNVNDSSAMLTNPLFVSPTNRTTVVTNSTYDRLNHQKETQSLANPMYSVYIGEQLYDETTPELPLKMYQKDMVRSLANEETSELYGNVAEAKNITIHDLNV</sequence>
<dbReference type="GO" id="GO:0005886">
    <property type="term" value="C:plasma membrane"/>
    <property type="evidence" value="ECO:0007669"/>
    <property type="project" value="TreeGrafter"/>
</dbReference>
<dbReference type="Pfam" id="PF00094">
    <property type="entry name" value="VWD"/>
    <property type="match status" value="1"/>
</dbReference>
<evidence type="ECO:0000256" key="4">
    <source>
        <dbReference type="ARBA" id="ARBA00023180"/>
    </source>
</evidence>
<feature type="domain" description="Cadherin" evidence="6">
    <location>
        <begin position="658"/>
        <end position="757"/>
    </location>
</feature>
<feature type="domain" description="Cadherin" evidence="6">
    <location>
        <begin position="858"/>
        <end position="951"/>
    </location>
</feature>
<reference evidence="8" key="1">
    <citation type="journal article" date="2020" name="Nature">
        <title>Giant virus diversity and host interactions through global metagenomics.</title>
        <authorList>
            <person name="Schulz F."/>
            <person name="Roux S."/>
            <person name="Paez-Espino D."/>
            <person name="Jungbluth S."/>
            <person name="Walsh D.A."/>
            <person name="Denef V.J."/>
            <person name="McMahon K.D."/>
            <person name="Konstantinidis K.T."/>
            <person name="Eloe-Fadrosh E.A."/>
            <person name="Kyrpides N.C."/>
            <person name="Woyke T."/>
        </authorList>
    </citation>
    <scope>NUCLEOTIDE SEQUENCE</scope>
    <source>
        <strain evidence="8">GVMAG-M-3300018868-6</strain>
    </source>
</reference>
<dbReference type="Gene3D" id="2.10.25.10">
    <property type="entry name" value="Laminin"/>
    <property type="match status" value="1"/>
</dbReference>
<feature type="domain" description="VWFD" evidence="7">
    <location>
        <begin position="144"/>
        <end position="321"/>
    </location>
</feature>
<proteinExistence type="predicted"/>
<dbReference type="Gene3D" id="2.60.40.60">
    <property type="entry name" value="Cadherins"/>
    <property type="match status" value="4"/>
</dbReference>
<dbReference type="PANTHER" id="PTHR24028">
    <property type="entry name" value="CADHERIN-87A"/>
    <property type="match status" value="1"/>
</dbReference>
<feature type="transmembrane region" description="Helical" evidence="5">
    <location>
        <begin position="1355"/>
        <end position="1378"/>
    </location>
</feature>
<evidence type="ECO:0000259" key="7">
    <source>
        <dbReference type="PROSITE" id="PS51233"/>
    </source>
</evidence>
<dbReference type="InterPro" id="IPR002126">
    <property type="entry name" value="Cadherin-like_dom"/>
</dbReference>
<dbReference type="InterPro" id="IPR000742">
    <property type="entry name" value="EGF"/>
</dbReference>
<name>A0A6C0BW52_9ZZZZ</name>
<dbReference type="PROSITE" id="PS50268">
    <property type="entry name" value="CADHERIN_2"/>
    <property type="match status" value="4"/>
</dbReference>
<keyword evidence="2 5" id="KW-0812">Transmembrane</keyword>
<evidence type="ECO:0000256" key="2">
    <source>
        <dbReference type="ARBA" id="ARBA00022692"/>
    </source>
</evidence>
<dbReference type="PRINTS" id="PR00205">
    <property type="entry name" value="CADHERIN"/>
</dbReference>
<dbReference type="PANTHER" id="PTHR24028:SF328">
    <property type="entry name" value="CADHERIN-3"/>
    <property type="match status" value="1"/>
</dbReference>
<dbReference type="SMART" id="SM00112">
    <property type="entry name" value="CA"/>
    <property type="match status" value="4"/>
</dbReference>
<evidence type="ECO:0000256" key="3">
    <source>
        <dbReference type="ARBA" id="ARBA00022989"/>
    </source>
</evidence>
<evidence type="ECO:0008006" key="9">
    <source>
        <dbReference type="Google" id="ProtNLM"/>
    </source>
</evidence>
<protein>
    <recommendedName>
        <fullName evidence="9">Cadherin domain-containing protein</fullName>
    </recommendedName>
</protein>
<dbReference type="CDD" id="cd11304">
    <property type="entry name" value="Cadherin_repeat"/>
    <property type="match status" value="4"/>
</dbReference>
<dbReference type="SMART" id="SM00181">
    <property type="entry name" value="EGF"/>
    <property type="match status" value="2"/>
</dbReference>
<keyword evidence="5" id="KW-0472">Membrane</keyword>
<evidence type="ECO:0000259" key="6">
    <source>
        <dbReference type="PROSITE" id="PS50268"/>
    </source>
</evidence>
<evidence type="ECO:0000313" key="8">
    <source>
        <dbReference type="EMBL" id="QHS95759.1"/>
    </source>
</evidence>
<evidence type="ECO:0000256" key="1">
    <source>
        <dbReference type="ARBA" id="ARBA00004167"/>
    </source>
</evidence>
<dbReference type="InterPro" id="IPR058727">
    <property type="entry name" value="Helical_Vwde"/>
</dbReference>
<feature type="domain" description="Cadherin" evidence="6">
    <location>
        <begin position="958"/>
        <end position="1048"/>
    </location>
</feature>
<dbReference type="EMBL" id="MN739256">
    <property type="protein sequence ID" value="QHS95759.1"/>
    <property type="molecule type" value="Genomic_DNA"/>
</dbReference>
<dbReference type="SUPFAM" id="SSF49313">
    <property type="entry name" value="Cadherin-like"/>
    <property type="match status" value="4"/>
</dbReference>
<dbReference type="Gene3D" id="2.60.40.10">
    <property type="entry name" value="Immunoglobulins"/>
    <property type="match status" value="1"/>
</dbReference>
<keyword evidence="4" id="KW-0325">Glycoprotein</keyword>
<dbReference type="SMART" id="SM00216">
    <property type="entry name" value="VWD"/>
    <property type="match status" value="1"/>
</dbReference>
<dbReference type="Pfam" id="PF26129">
    <property type="entry name" value="Vwde"/>
    <property type="match status" value="1"/>
</dbReference>
<dbReference type="GO" id="GO:0007156">
    <property type="term" value="P:homophilic cell adhesion via plasma membrane adhesion molecules"/>
    <property type="evidence" value="ECO:0007669"/>
    <property type="project" value="InterPro"/>
</dbReference>
<feature type="domain" description="Cadherin" evidence="6">
    <location>
        <begin position="758"/>
        <end position="858"/>
    </location>
</feature>
<dbReference type="InterPro" id="IPR001846">
    <property type="entry name" value="VWF_type-D"/>
</dbReference>
<comment type="subcellular location">
    <subcellularLocation>
        <location evidence="1">Membrane</location>
        <topology evidence="1">Single-pass membrane protein</topology>
    </subcellularLocation>
</comment>
<organism evidence="8">
    <name type="scientific">viral metagenome</name>
    <dbReference type="NCBI Taxonomy" id="1070528"/>
    <lineage>
        <taxon>unclassified sequences</taxon>
        <taxon>metagenomes</taxon>
        <taxon>organismal metagenomes</taxon>
    </lineage>
</organism>
<keyword evidence="3 5" id="KW-1133">Transmembrane helix</keyword>
<evidence type="ECO:0000256" key="5">
    <source>
        <dbReference type="SAM" id="Phobius"/>
    </source>
</evidence>
<dbReference type="PROSITE" id="PS51233">
    <property type="entry name" value="VWFD"/>
    <property type="match status" value="1"/>
</dbReference>
<dbReference type="GO" id="GO:0005509">
    <property type="term" value="F:calcium ion binding"/>
    <property type="evidence" value="ECO:0007669"/>
    <property type="project" value="InterPro"/>
</dbReference>
<dbReference type="InterPro" id="IPR050174">
    <property type="entry name" value="Protocadherin/Cadherin-CA"/>
</dbReference>
<dbReference type="PROSITE" id="PS00022">
    <property type="entry name" value="EGF_1"/>
    <property type="match status" value="1"/>
</dbReference>